<dbReference type="Proteomes" id="UP000824193">
    <property type="component" value="Unassembled WGS sequence"/>
</dbReference>
<keyword evidence="1" id="KW-1133">Transmembrane helix</keyword>
<reference evidence="2" key="2">
    <citation type="submission" date="2021-04" db="EMBL/GenBank/DDBJ databases">
        <authorList>
            <person name="Gilroy R."/>
        </authorList>
    </citation>
    <scope>NUCLEOTIDE SEQUENCE</scope>
    <source>
        <strain evidence="2">2239</strain>
    </source>
</reference>
<reference evidence="2" key="1">
    <citation type="journal article" date="2021" name="PeerJ">
        <title>Extensive microbial diversity within the chicken gut microbiome revealed by metagenomics and culture.</title>
        <authorList>
            <person name="Gilroy R."/>
            <person name="Ravi A."/>
            <person name="Getino M."/>
            <person name="Pursley I."/>
            <person name="Horton D.L."/>
            <person name="Alikhan N.F."/>
            <person name="Baker D."/>
            <person name="Gharbi K."/>
            <person name="Hall N."/>
            <person name="Watson M."/>
            <person name="Adriaenssens E.M."/>
            <person name="Foster-Nyarko E."/>
            <person name="Jarju S."/>
            <person name="Secka A."/>
            <person name="Antonio M."/>
            <person name="Oren A."/>
            <person name="Chaudhuri R.R."/>
            <person name="La Ragione R."/>
            <person name="Hildebrand F."/>
            <person name="Pallen M.J."/>
        </authorList>
    </citation>
    <scope>NUCLEOTIDE SEQUENCE</scope>
    <source>
        <strain evidence="2">2239</strain>
    </source>
</reference>
<accession>A0A9D1V4S4</accession>
<evidence type="ECO:0008006" key="4">
    <source>
        <dbReference type="Google" id="ProtNLM"/>
    </source>
</evidence>
<evidence type="ECO:0000256" key="1">
    <source>
        <dbReference type="SAM" id="Phobius"/>
    </source>
</evidence>
<keyword evidence="1" id="KW-0812">Transmembrane</keyword>
<gene>
    <name evidence="2" type="ORF">H9865_08215</name>
</gene>
<comment type="caution">
    <text evidence="2">The sequence shown here is derived from an EMBL/GenBank/DDBJ whole genome shotgun (WGS) entry which is preliminary data.</text>
</comment>
<dbReference type="EMBL" id="DXFW01000023">
    <property type="protein sequence ID" value="HIX06067.1"/>
    <property type="molecule type" value="Genomic_DNA"/>
</dbReference>
<organism evidence="2 3">
    <name type="scientific">Candidatus Allofournierella pullicola</name>
    <dbReference type="NCBI Taxonomy" id="2838596"/>
    <lineage>
        <taxon>Bacteria</taxon>
        <taxon>Bacillati</taxon>
        <taxon>Bacillota</taxon>
        <taxon>Clostridia</taxon>
        <taxon>Eubacteriales</taxon>
        <taxon>Oscillospiraceae</taxon>
        <taxon>Allofournierella</taxon>
    </lineage>
</organism>
<feature type="transmembrane region" description="Helical" evidence="1">
    <location>
        <begin position="33"/>
        <end position="54"/>
    </location>
</feature>
<proteinExistence type="predicted"/>
<sequence length="192" mass="20717">MNEKKLLEAVGEVNDSYVEEAAGYQKSRKAPLWLRWGAVAACLCVAAVSGAVLLHGDEGLTPDPAPVEVTNPIITVETVEEMEEYLDFPVPVLDKETAAFSVLVVQGYPVLGQVEYADGSLFRVQYGSEDVSGIYGGETVGTREMSGVQVECRTFEGSPYAVWTDEGFSFSYTGDVSEVETLIGLFRQAAKG</sequence>
<protein>
    <recommendedName>
        <fullName evidence="4">DUF4367 domain-containing protein</fullName>
    </recommendedName>
</protein>
<name>A0A9D1V4S4_9FIRM</name>
<evidence type="ECO:0000313" key="3">
    <source>
        <dbReference type="Proteomes" id="UP000824193"/>
    </source>
</evidence>
<keyword evidence="1" id="KW-0472">Membrane</keyword>
<dbReference type="AlphaFoldDB" id="A0A9D1V4S4"/>
<evidence type="ECO:0000313" key="2">
    <source>
        <dbReference type="EMBL" id="HIX06067.1"/>
    </source>
</evidence>